<keyword evidence="2" id="KW-1185">Reference proteome</keyword>
<proteinExistence type="predicted"/>
<dbReference type="RefSeq" id="WP_172108196.1">
    <property type="nucleotide sequence ID" value="NZ_JABFDM010000002.1"/>
</dbReference>
<reference evidence="1" key="1">
    <citation type="submission" date="2020-05" db="EMBL/GenBank/DDBJ databases">
        <title>Nod-independent and nitrogen-fixing Bradyrhizobium aeschynomene sp. nov. isolated from nodules of Aeschynomene indica.</title>
        <authorList>
            <person name="Zhang Z."/>
        </authorList>
    </citation>
    <scope>NUCLEOTIDE SEQUENCE</scope>
    <source>
        <strain evidence="1">83012</strain>
    </source>
</reference>
<dbReference type="EMBL" id="JABFDN010000001">
    <property type="protein sequence ID" value="NPU63596.1"/>
    <property type="molecule type" value="Genomic_DNA"/>
</dbReference>
<name>A0ABX2C5P4_9BRAD</name>
<evidence type="ECO:0000313" key="1">
    <source>
        <dbReference type="EMBL" id="NPU63596.1"/>
    </source>
</evidence>
<evidence type="ECO:0000313" key="2">
    <source>
        <dbReference type="Proteomes" id="UP000886476"/>
    </source>
</evidence>
<dbReference type="Proteomes" id="UP000886476">
    <property type="component" value="Unassembled WGS sequence"/>
</dbReference>
<dbReference type="Pfam" id="PF11747">
    <property type="entry name" value="RebB"/>
    <property type="match status" value="1"/>
</dbReference>
<accession>A0ABX2C5P4</accession>
<dbReference type="InterPro" id="IPR021070">
    <property type="entry name" value="Killing_trait_RebB"/>
</dbReference>
<organism evidence="1 2">
    <name type="scientific">Bradyrhizobium aeschynomenes</name>
    <dbReference type="NCBI Taxonomy" id="2734909"/>
    <lineage>
        <taxon>Bacteria</taxon>
        <taxon>Pseudomonadati</taxon>
        <taxon>Pseudomonadota</taxon>
        <taxon>Alphaproteobacteria</taxon>
        <taxon>Hyphomicrobiales</taxon>
        <taxon>Nitrobacteraceae</taxon>
        <taxon>Bradyrhizobium</taxon>
    </lineage>
</organism>
<gene>
    <name evidence="1" type="ORF">HL667_01130</name>
</gene>
<sequence>MAFPTSVNNQITDSVTQANTKVLGDAPAIAMGNLFQATAQALANAAHNATNSQQQSYVTAQAATTMGVATLYSLDTAATGVATKDILSS</sequence>
<protein>
    <submittedName>
        <fullName evidence="1">RebB family R body protein</fullName>
    </submittedName>
</protein>
<comment type="caution">
    <text evidence="1">The sequence shown here is derived from an EMBL/GenBank/DDBJ whole genome shotgun (WGS) entry which is preliminary data.</text>
</comment>